<dbReference type="Proteomes" id="UP000037020">
    <property type="component" value="Unassembled WGS sequence"/>
</dbReference>
<evidence type="ECO:0000313" key="3">
    <source>
        <dbReference type="Proteomes" id="UP000037020"/>
    </source>
</evidence>
<feature type="domain" description="Condensation" evidence="1">
    <location>
        <begin position="3"/>
        <end position="72"/>
    </location>
</feature>
<gene>
    <name evidence="2" type="ORF">ADK38_44210</name>
</gene>
<dbReference type="InterPro" id="IPR001242">
    <property type="entry name" value="Condensation_dom"/>
</dbReference>
<dbReference type="InterPro" id="IPR023213">
    <property type="entry name" value="CAT-like_dom_sf"/>
</dbReference>
<comment type="caution">
    <text evidence="2">The sequence shown here is derived from an EMBL/GenBank/DDBJ whole genome shotgun (WGS) entry which is preliminary data.</text>
</comment>
<keyword evidence="3" id="KW-1185">Reference proteome</keyword>
<dbReference type="Pfam" id="PF00668">
    <property type="entry name" value="Condensation"/>
    <property type="match status" value="1"/>
</dbReference>
<protein>
    <recommendedName>
        <fullName evidence="1">Condensation domain-containing protein</fullName>
    </recommendedName>
</protein>
<feature type="non-terminal residue" evidence="2">
    <location>
        <position position="1"/>
    </location>
</feature>
<reference evidence="2 3" key="1">
    <citation type="submission" date="2015-07" db="EMBL/GenBank/DDBJ databases">
        <authorList>
            <person name="Ju K.-S."/>
            <person name="Doroghazi J.R."/>
            <person name="Metcalf W.W."/>
        </authorList>
    </citation>
    <scope>NUCLEOTIDE SEQUENCE [LARGE SCALE GENOMIC DNA]</scope>
    <source>
        <strain evidence="2 3">NRRL B-3589</strain>
    </source>
</reference>
<feature type="non-terminal residue" evidence="2">
    <location>
        <position position="73"/>
    </location>
</feature>
<sequence>ARRFDVPRPPLVRFLLVKLAERQHRLVLSMHHTLLDGWSLPVLLREFYALYISRGDASGLPEARPYRPYLDWL</sequence>
<evidence type="ECO:0000259" key="1">
    <source>
        <dbReference type="Pfam" id="PF00668"/>
    </source>
</evidence>
<evidence type="ECO:0000313" key="2">
    <source>
        <dbReference type="EMBL" id="KOG53096.1"/>
    </source>
</evidence>
<organism evidence="2 3">
    <name type="scientific">Streptomyces varsoviensis</name>
    <dbReference type="NCBI Taxonomy" id="67373"/>
    <lineage>
        <taxon>Bacteria</taxon>
        <taxon>Bacillati</taxon>
        <taxon>Actinomycetota</taxon>
        <taxon>Actinomycetes</taxon>
        <taxon>Kitasatosporales</taxon>
        <taxon>Streptomycetaceae</taxon>
        <taxon>Streptomyces</taxon>
    </lineage>
</organism>
<dbReference type="SUPFAM" id="SSF52777">
    <property type="entry name" value="CoA-dependent acyltransferases"/>
    <property type="match status" value="1"/>
</dbReference>
<accession>A0ABR5ISG0</accession>
<dbReference type="EMBL" id="LGUT01004356">
    <property type="protein sequence ID" value="KOG53096.1"/>
    <property type="molecule type" value="Genomic_DNA"/>
</dbReference>
<proteinExistence type="predicted"/>
<dbReference type="Gene3D" id="3.30.559.10">
    <property type="entry name" value="Chloramphenicol acetyltransferase-like domain"/>
    <property type="match status" value="1"/>
</dbReference>
<name>A0ABR5ISG0_9ACTN</name>